<feature type="compositionally biased region" description="Polar residues" evidence="5">
    <location>
        <begin position="10"/>
        <end position="23"/>
    </location>
</feature>
<evidence type="ECO:0000313" key="8">
    <source>
        <dbReference type="Proteomes" id="UP001446871"/>
    </source>
</evidence>
<dbReference type="SUPFAM" id="SSF48334">
    <property type="entry name" value="DNA repair protein MutS, domain III"/>
    <property type="match status" value="1"/>
</dbReference>
<evidence type="ECO:0000256" key="2">
    <source>
        <dbReference type="ARBA" id="ARBA00022741"/>
    </source>
</evidence>
<evidence type="ECO:0000256" key="3">
    <source>
        <dbReference type="ARBA" id="ARBA00022840"/>
    </source>
</evidence>
<dbReference type="Pfam" id="PF00488">
    <property type="entry name" value="MutS_V"/>
    <property type="match status" value="1"/>
</dbReference>
<dbReference type="Gene3D" id="1.10.1420.10">
    <property type="match status" value="1"/>
</dbReference>
<dbReference type="InterPro" id="IPR007696">
    <property type="entry name" value="DNA_mismatch_repair_MutS_core"/>
</dbReference>
<feature type="region of interest" description="Disordered" evidence="5">
    <location>
        <begin position="1"/>
        <end position="121"/>
    </location>
</feature>
<sequence length="1010" mass="111316">MAQRRGTPYQGAQSQSPRESFGSTPPLPEMARRPISSSSNPHWNDPPLASSSSLLVPGSRSRPSPAAVSRASVYSPQLPPHPPRPRLSLRPSSLRGSSSSRSPSSEVENRGQGHNDVPFGVDDADALNEVILALDMKGNGNIGCAYYVTSEEALFLMEDVPMAGMEIVDTLLLHAKPTTIMVPPRVSQEAHDKLQRGAHSEGGSIQDGVQGAYILRTLKSVDFQYDAGVEKLLGVQSQVAASRDMRRDMRHGSMEDEMLHQYDLEQEHGYQQESRMRLGTIINLESRLAIGCAGAVLGDLHRRRTTQYLPNDPDALVTFSVKSVAMFTLFDSMFVNADTMASLQIIQPEYHPNSQMRGPDKSSSGAKENLSLYGLFHYLACTPQGKHKLRKIFMRPSIDTDLIRIRQRTITFFLRPGNAETVMHLGQDLRKVKNMRATIAYLEKGVDSPGCNVSIRNGVWASLQRFALYALRIRDALAQMAAAETIPVIMQVLERVRHRPLVDVGENISRTIDFEQSNERQRTAVKRGIDANLDEMKRQYDGMEHLLTEVSEKMRSDIPEWAQHYVRTCVFLPQLGFLTVVSLNEQTHKPNYDGEGLNDVWEQMFVTEDEVYCKNRRMKEMDEYCGDTYCMIIDREIEILHELSVLVLGHQDAIREASDVIGELDSLLAMAVGSGKYGWVAPKVVTENVLQIEGGRHPLQELVVPSFISNGCEMAGGSGDEQESNSSDEAAAGSSSPGGLPSTMILTGPNHSGKSIYLKQTALIVYLAHLGCFVPADRALIGVTDRILTRIATRESVTRQESAFAIDLRQAAFAMNFATRRSLVLIDEFGKGTNSQDGAGLLTALLGHFTGLGPERPKVLAATHFHEIFENGFLAESTELAFAHMDVHLDFDTSSYEDQVTYLFKLVPGRSVSSFGSRCAAMNGIDDAVVERAESIILLLARNEDLEAACSKLSDSETSKLEEAEGVARAFLEQNIEASQSVGRMQRTGGKYRAMLEHILSAGASSTTST</sequence>
<dbReference type="Proteomes" id="UP001446871">
    <property type="component" value="Unassembled WGS sequence"/>
</dbReference>
<evidence type="ECO:0000256" key="4">
    <source>
        <dbReference type="ARBA" id="ARBA00023125"/>
    </source>
</evidence>
<keyword evidence="2" id="KW-0547">Nucleotide-binding</keyword>
<dbReference type="CDD" id="cd03281">
    <property type="entry name" value="ABC_MSH5_euk"/>
    <property type="match status" value="1"/>
</dbReference>
<dbReference type="Pfam" id="PF05192">
    <property type="entry name" value="MutS_III"/>
    <property type="match status" value="1"/>
</dbReference>
<keyword evidence="8" id="KW-1185">Reference proteome</keyword>
<evidence type="ECO:0000313" key="7">
    <source>
        <dbReference type="EMBL" id="KAK8083547.1"/>
    </source>
</evidence>
<dbReference type="PROSITE" id="PS00486">
    <property type="entry name" value="DNA_MISMATCH_REPAIR_2"/>
    <property type="match status" value="1"/>
</dbReference>
<dbReference type="InterPro" id="IPR027417">
    <property type="entry name" value="P-loop_NTPase"/>
</dbReference>
<evidence type="ECO:0000256" key="5">
    <source>
        <dbReference type="SAM" id="MobiDB-lite"/>
    </source>
</evidence>
<dbReference type="PANTHER" id="PTHR11361">
    <property type="entry name" value="DNA MISMATCH REPAIR PROTEIN MUTS FAMILY MEMBER"/>
    <property type="match status" value="1"/>
</dbReference>
<dbReference type="EMBL" id="JAQQWM010000001">
    <property type="protein sequence ID" value="KAK8083547.1"/>
    <property type="molecule type" value="Genomic_DNA"/>
</dbReference>
<proteinExistence type="inferred from homology"/>
<keyword evidence="4" id="KW-0238">DNA-binding</keyword>
<dbReference type="SMART" id="SM00533">
    <property type="entry name" value="MUTSd"/>
    <property type="match status" value="1"/>
</dbReference>
<dbReference type="SMART" id="SM00534">
    <property type="entry name" value="MUTSac"/>
    <property type="match status" value="1"/>
</dbReference>
<dbReference type="SUPFAM" id="SSF52540">
    <property type="entry name" value="P-loop containing nucleoside triphosphate hydrolases"/>
    <property type="match status" value="1"/>
</dbReference>
<gene>
    <name evidence="7" type="ORF">PG996_002328</name>
</gene>
<organism evidence="7 8">
    <name type="scientific">Apiospora saccharicola</name>
    <dbReference type="NCBI Taxonomy" id="335842"/>
    <lineage>
        <taxon>Eukaryota</taxon>
        <taxon>Fungi</taxon>
        <taxon>Dikarya</taxon>
        <taxon>Ascomycota</taxon>
        <taxon>Pezizomycotina</taxon>
        <taxon>Sordariomycetes</taxon>
        <taxon>Xylariomycetidae</taxon>
        <taxon>Amphisphaeriales</taxon>
        <taxon>Apiosporaceae</taxon>
        <taxon>Apiospora</taxon>
    </lineage>
</organism>
<dbReference type="InterPro" id="IPR000432">
    <property type="entry name" value="DNA_mismatch_repair_MutS_C"/>
</dbReference>
<dbReference type="PANTHER" id="PTHR11361:SF20">
    <property type="entry name" value="MUTS PROTEIN HOMOLOG 5"/>
    <property type="match status" value="1"/>
</dbReference>
<feature type="compositionally biased region" description="Low complexity" evidence="5">
    <location>
        <begin position="724"/>
        <end position="742"/>
    </location>
</feature>
<dbReference type="InterPro" id="IPR036187">
    <property type="entry name" value="DNA_mismatch_repair_MutS_sf"/>
</dbReference>
<reference evidence="7 8" key="1">
    <citation type="submission" date="2023-01" db="EMBL/GenBank/DDBJ databases">
        <title>Analysis of 21 Apiospora genomes using comparative genomics revels a genus with tremendous synthesis potential of carbohydrate active enzymes and secondary metabolites.</title>
        <authorList>
            <person name="Sorensen T."/>
        </authorList>
    </citation>
    <scope>NUCLEOTIDE SEQUENCE [LARGE SCALE GENOMIC DNA]</scope>
    <source>
        <strain evidence="7 8">CBS 83171</strain>
    </source>
</reference>
<evidence type="ECO:0000259" key="6">
    <source>
        <dbReference type="PROSITE" id="PS00486"/>
    </source>
</evidence>
<accession>A0ABR1WJ82</accession>
<keyword evidence="3" id="KW-0067">ATP-binding</keyword>
<feature type="compositionally biased region" description="Low complexity" evidence="5">
    <location>
        <begin position="46"/>
        <end position="76"/>
    </location>
</feature>
<feature type="domain" description="DNA mismatch repair proteins mutS family" evidence="6">
    <location>
        <begin position="822"/>
        <end position="838"/>
    </location>
</feature>
<evidence type="ECO:0000256" key="1">
    <source>
        <dbReference type="ARBA" id="ARBA00006271"/>
    </source>
</evidence>
<comment type="caution">
    <text evidence="7">The sequence shown here is derived from an EMBL/GenBank/DDBJ whole genome shotgun (WGS) entry which is preliminary data.</text>
</comment>
<dbReference type="InterPro" id="IPR045076">
    <property type="entry name" value="MutS"/>
</dbReference>
<dbReference type="Gene3D" id="3.40.50.300">
    <property type="entry name" value="P-loop containing nucleotide triphosphate hydrolases"/>
    <property type="match status" value="1"/>
</dbReference>
<feature type="region of interest" description="Disordered" evidence="5">
    <location>
        <begin position="714"/>
        <end position="745"/>
    </location>
</feature>
<comment type="similarity">
    <text evidence="1">Belongs to the DNA mismatch repair MutS family.</text>
</comment>
<protein>
    <recommendedName>
        <fullName evidence="6">DNA mismatch repair proteins mutS family domain-containing protein</fullName>
    </recommendedName>
</protein>
<name>A0ABR1WJ82_9PEZI</name>
<feature type="compositionally biased region" description="Low complexity" evidence="5">
    <location>
        <begin position="86"/>
        <end position="105"/>
    </location>
</feature>